<feature type="compositionally biased region" description="Polar residues" evidence="1">
    <location>
        <begin position="39"/>
        <end position="49"/>
    </location>
</feature>
<organism evidence="2 3">
    <name type="scientific">Phyllosticta citribraziliensis</name>
    <dbReference type="NCBI Taxonomy" id="989973"/>
    <lineage>
        <taxon>Eukaryota</taxon>
        <taxon>Fungi</taxon>
        <taxon>Dikarya</taxon>
        <taxon>Ascomycota</taxon>
        <taxon>Pezizomycotina</taxon>
        <taxon>Dothideomycetes</taxon>
        <taxon>Dothideomycetes incertae sedis</taxon>
        <taxon>Botryosphaeriales</taxon>
        <taxon>Phyllostictaceae</taxon>
        <taxon>Phyllosticta</taxon>
    </lineage>
</organism>
<proteinExistence type="predicted"/>
<evidence type="ECO:0008006" key="4">
    <source>
        <dbReference type="Google" id="ProtNLM"/>
    </source>
</evidence>
<feature type="region of interest" description="Disordered" evidence="1">
    <location>
        <begin position="1"/>
        <end position="56"/>
    </location>
</feature>
<sequence>MAQATPSGSFGGGNPNNLSTPTSSSSPTPGPPTPASTTQNASPAPNQSLFGGPAMAPIANPVPIRSSFDFTTQNGGASGVARSADPEVVFDQRGDLRLEVKADIIGGVQYTKIFVVSSRAMSSACDAWYAMLNGPFRESQAAESSSATERVVPFPDDDAFSMAVLLNIAHLRFKEVPSSLTFSQLVELTRLTDKYGATHLLRPWAKAWISQHEQCIITLGHESWLWVAWELGQTSLFECLVSHLVKTVRVQDGKCYAEGEIFPLSSYCLLPPGIIESILKERQKTIAQILNLLYACLDKCITPSTSLNRRLCGPDCDMRVLGSLVLSLKKAGLRLEKMKVAELPFSVNELLDKLINMQICHSSSKGHYGLCQNARPFTELNESLSRIVETIPSALQDSHRRHLERQSAIIN</sequence>
<evidence type="ECO:0000256" key="1">
    <source>
        <dbReference type="SAM" id="MobiDB-lite"/>
    </source>
</evidence>
<reference evidence="2 3" key="1">
    <citation type="submission" date="2024-04" db="EMBL/GenBank/DDBJ databases">
        <title>Phyllosticta paracitricarpa is synonymous to the EU quarantine fungus P. citricarpa based on phylogenomic analyses.</title>
        <authorList>
            <consortium name="Lawrence Berkeley National Laboratory"/>
            <person name="Van ingen-buijs V.A."/>
            <person name="Van westerhoven A.C."/>
            <person name="Haridas S."/>
            <person name="Skiadas P."/>
            <person name="Martin F."/>
            <person name="Groenewald J.Z."/>
            <person name="Crous P.W."/>
            <person name="Seidl M.F."/>
        </authorList>
    </citation>
    <scope>NUCLEOTIDE SEQUENCE [LARGE SCALE GENOMIC DNA]</scope>
    <source>
        <strain evidence="2 3">CPC 17464</strain>
    </source>
</reference>
<comment type="caution">
    <text evidence="2">The sequence shown here is derived from an EMBL/GenBank/DDBJ whole genome shotgun (WGS) entry which is preliminary data.</text>
</comment>
<gene>
    <name evidence="2" type="ORF">J3D65DRAFT_693463</name>
</gene>
<name>A0ABR1LX62_9PEZI</name>
<keyword evidence="3" id="KW-1185">Reference proteome</keyword>
<dbReference type="RefSeq" id="XP_066657041.1">
    <property type="nucleotide sequence ID" value="XM_066803962.1"/>
</dbReference>
<accession>A0ABR1LX62</accession>
<protein>
    <recommendedName>
        <fullName evidence="4">Nuclear pore protein</fullName>
    </recommendedName>
</protein>
<dbReference type="EMBL" id="JBBPEH010000004">
    <property type="protein sequence ID" value="KAK7539770.1"/>
    <property type="molecule type" value="Genomic_DNA"/>
</dbReference>
<evidence type="ECO:0000313" key="3">
    <source>
        <dbReference type="Proteomes" id="UP001360953"/>
    </source>
</evidence>
<dbReference type="GeneID" id="92036868"/>
<feature type="compositionally biased region" description="Low complexity" evidence="1">
    <location>
        <begin position="15"/>
        <end position="27"/>
    </location>
</feature>
<dbReference type="Proteomes" id="UP001360953">
    <property type="component" value="Unassembled WGS sequence"/>
</dbReference>
<evidence type="ECO:0000313" key="2">
    <source>
        <dbReference type="EMBL" id="KAK7539770.1"/>
    </source>
</evidence>